<gene>
    <name evidence="8" type="ORF">ACFP3M_06015</name>
</gene>
<feature type="transmembrane region" description="Helical" evidence="6">
    <location>
        <begin position="377"/>
        <end position="398"/>
    </location>
</feature>
<dbReference type="EMBL" id="JBHSPW010000002">
    <property type="protein sequence ID" value="MFC5892374.1"/>
    <property type="molecule type" value="Genomic_DNA"/>
</dbReference>
<dbReference type="Pfam" id="PF07690">
    <property type="entry name" value="MFS_1"/>
    <property type="match status" value="1"/>
</dbReference>
<feature type="transmembrane region" description="Helical" evidence="6">
    <location>
        <begin position="111"/>
        <end position="133"/>
    </location>
</feature>
<proteinExistence type="predicted"/>
<comment type="caution">
    <text evidence="8">The sequence shown here is derived from an EMBL/GenBank/DDBJ whole genome shotgun (WGS) entry which is preliminary data.</text>
</comment>
<dbReference type="InterPro" id="IPR020846">
    <property type="entry name" value="MFS_dom"/>
</dbReference>
<keyword evidence="2" id="KW-1003">Cell membrane</keyword>
<feature type="transmembrane region" description="Helical" evidence="6">
    <location>
        <begin position="255"/>
        <end position="279"/>
    </location>
</feature>
<name>A0ABW1FHJ0_9ACTN</name>
<evidence type="ECO:0000313" key="9">
    <source>
        <dbReference type="Proteomes" id="UP001596241"/>
    </source>
</evidence>
<keyword evidence="4 6" id="KW-1133">Transmembrane helix</keyword>
<organism evidence="8 9">
    <name type="scientific">Streptomyces ramulosus</name>
    <dbReference type="NCBI Taxonomy" id="47762"/>
    <lineage>
        <taxon>Bacteria</taxon>
        <taxon>Bacillati</taxon>
        <taxon>Actinomycetota</taxon>
        <taxon>Actinomycetes</taxon>
        <taxon>Kitasatosporales</taxon>
        <taxon>Streptomycetaceae</taxon>
        <taxon>Streptomyces</taxon>
    </lineage>
</organism>
<keyword evidence="3 6" id="KW-0812">Transmembrane</keyword>
<dbReference type="PANTHER" id="PTHR43124">
    <property type="entry name" value="PURINE EFFLUX PUMP PBUE"/>
    <property type="match status" value="1"/>
</dbReference>
<evidence type="ECO:0000256" key="2">
    <source>
        <dbReference type="ARBA" id="ARBA00022475"/>
    </source>
</evidence>
<accession>A0ABW1FHJ0</accession>
<evidence type="ECO:0000313" key="8">
    <source>
        <dbReference type="EMBL" id="MFC5892374.1"/>
    </source>
</evidence>
<protein>
    <submittedName>
        <fullName evidence="8">MFS transporter</fullName>
    </submittedName>
</protein>
<dbReference type="InterPro" id="IPR036259">
    <property type="entry name" value="MFS_trans_sf"/>
</dbReference>
<comment type="subcellular location">
    <subcellularLocation>
        <location evidence="1">Cell membrane</location>
        <topology evidence="1">Multi-pass membrane protein</topology>
    </subcellularLocation>
</comment>
<dbReference type="RefSeq" id="WP_345087661.1">
    <property type="nucleotide sequence ID" value="NZ_BAAAWG010000013.1"/>
</dbReference>
<dbReference type="InterPro" id="IPR050189">
    <property type="entry name" value="MFS_Efflux_Transporters"/>
</dbReference>
<evidence type="ECO:0000256" key="5">
    <source>
        <dbReference type="ARBA" id="ARBA00023136"/>
    </source>
</evidence>
<dbReference type="PROSITE" id="PS50850">
    <property type="entry name" value="MFS"/>
    <property type="match status" value="1"/>
</dbReference>
<reference evidence="9" key="1">
    <citation type="journal article" date="2019" name="Int. J. Syst. Evol. Microbiol.">
        <title>The Global Catalogue of Microorganisms (GCM) 10K type strain sequencing project: providing services to taxonomists for standard genome sequencing and annotation.</title>
        <authorList>
            <consortium name="The Broad Institute Genomics Platform"/>
            <consortium name="The Broad Institute Genome Sequencing Center for Infectious Disease"/>
            <person name="Wu L."/>
            <person name="Ma J."/>
        </authorList>
    </citation>
    <scope>NUCLEOTIDE SEQUENCE [LARGE SCALE GENOMIC DNA]</scope>
    <source>
        <strain evidence="9">CGMCC 1.15809</strain>
    </source>
</reference>
<keyword evidence="5 6" id="KW-0472">Membrane</keyword>
<dbReference type="InterPro" id="IPR011701">
    <property type="entry name" value="MFS"/>
</dbReference>
<dbReference type="PANTHER" id="PTHR43124:SF3">
    <property type="entry name" value="CHLORAMPHENICOL EFFLUX PUMP RV0191"/>
    <property type="match status" value="1"/>
</dbReference>
<feature type="transmembrane region" description="Helical" evidence="6">
    <location>
        <begin position="50"/>
        <end position="70"/>
    </location>
</feature>
<feature type="transmembrane region" description="Helical" evidence="6">
    <location>
        <begin position="145"/>
        <end position="170"/>
    </location>
</feature>
<evidence type="ECO:0000256" key="3">
    <source>
        <dbReference type="ARBA" id="ARBA00022692"/>
    </source>
</evidence>
<evidence type="ECO:0000256" key="6">
    <source>
        <dbReference type="SAM" id="Phobius"/>
    </source>
</evidence>
<feature type="transmembrane region" description="Helical" evidence="6">
    <location>
        <begin position="221"/>
        <end position="243"/>
    </location>
</feature>
<evidence type="ECO:0000256" key="4">
    <source>
        <dbReference type="ARBA" id="ARBA00022989"/>
    </source>
</evidence>
<evidence type="ECO:0000259" key="7">
    <source>
        <dbReference type="PROSITE" id="PS50850"/>
    </source>
</evidence>
<dbReference type="SUPFAM" id="SSF103473">
    <property type="entry name" value="MFS general substrate transporter"/>
    <property type="match status" value="1"/>
</dbReference>
<keyword evidence="9" id="KW-1185">Reference proteome</keyword>
<feature type="transmembrane region" description="Helical" evidence="6">
    <location>
        <begin position="176"/>
        <end position="198"/>
    </location>
</feature>
<dbReference type="Gene3D" id="1.20.1250.20">
    <property type="entry name" value="MFS general substrate transporter like domains"/>
    <property type="match status" value="1"/>
</dbReference>
<feature type="domain" description="Major facilitator superfamily (MFS) profile" evidence="7">
    <location>
        <begin position="20"/>
        <end position="403"/>
    </location>
</feature>
<dbReference type="Proteomes" id="UP001596241">
    <property type="component" value="Unassembled WGS sequence"/>
</dbReference>
<evidence type="ECO:0000256" key="1">
    <source>
        <dbReference type="ARBA" id="ARBA00004651"/>
    </source>
</evidence>
<feature type="transmembrane region" description="Helical" evidence="6">
    <location>
        <begin position="12"/>
        <end position="30"/>
    </location>
</feature>
<sequence>MGRTSWYRDRAAGRACVAISISVLTAIWLLDYVDRQIIPVVLPSVGRDLSLSTSQLGLSLTIYYAAYALFQIPAGLLADRFGSVRLMVWGVAGWSVFTAVTGLVANGTQLALARVLFAASVAVLPAASTKALVERVPAERRVTANSLLFTTTTGTSALAPVIGAALVTHFGWRGAFFGASTLGVLGILLLWLLPPALGQRERSRRLPRPSQPLLPLLRRGVLWRFALLVGGFNIVGYGIVTWLPSYLIKERQLSLGATGLASALPIAAEALTMAVGGILYDRYFATRSRRLIVPALLANGAFLILMLFASSTATFLTFLVLAMAAQGIGVMPLYGLPLRYLPPDIAGTANGLINFGAQSSAAVSPYAMGLLAEHAGFLPAFALLLGGVVLSVAAAFWIPQEPAAFCAGVLGRAPDPAAAGRGADADGISTGGPVR</sequence>
<feature type="transmembrane region" description="Helical" evidence="6">
    <location>
        <begin position="82"/>
        <end position="105"/>
    </location>
</feature>